<dbReference type="InterPro" id="IPR045877">
    <property type="entry name" value="ZFP36-like"/>
</dbReference>
<dbReference type="Proteomes" id="UP000186601">
    <property type="component" value="Unassembled WGS sequence"/>
</dbReference>
<feature type="domain" description="C3H1-type" evidence="7">
    <location>
        <begin position="502"/>
        <end position="530"/>
    </location>
</feature>
<dbReference type="PROSITE" id="PS50103">
    <property type="entry name" value="ZF_C3H1"/>
    <property type="match status" value="2"/>
</dbReference>
<dbReference type="PANTHER" id="PTHR12547">
    <property type="entry name" value="CCCH ZINC FINGER/TIS11-RELATED"/>
    <property type="match status" value="1"/>
</dbReference>
<evidence type="ECO:0000256" key="5">
    <source>
        <dbReference type="PROSITE-ProRule" id="PRU00723"/>
    </source>
</evidence>
<dbReference type="OrthoDB" id="410307at2759"/>
<dbReference type="FunFam" id="4.10.1000.10:FF:000002">
    <property type="entry name" value="Zinc finger protein 36, C3H1 type-like 1"/>
    <property type="match status" value="1"/>
</dbReference>
<dbReference type="GO" id="GO:0008270">
    <property type="term" value="F:zinc ion binding"/>
    <property type="evidence" value="ECO:0007669"/>
    <property type="project" value="UniProtKB-KW"/>
</dbReference>
<proteinExistence type="predicted"/>
<feature type="compositionally biased region" description="Polar residues" evidence="6">
    <location>
        <begin position="30"/>
        <end position="40"/>
    </location>
</feature>
<keyword evidence="2" id="KW-0677">Repeat</keyword>
<dbReference type="SMART" id="SM00356">
    <property type="entry name" value="ZnF_C3H1"/>
    <property type="match status" value="2"/>
</dbReference>
<evidence type="ECO:0000313" key="9">
    <source>
        <dbReference type="Proteomes" id="UP000186601"/>
    </source>
</evidence>
<evidence type="ECO:0000256" key="6">
    <source>
        <dbReference type="SAM" id="MobiDB-lite"/>
    </source>
</evidence>
<dbReference type="InterPro" id="IPR036855">
    <property type="entry name" value="Znf_CCCH_sf"/>
</dbReference>
<accession>A0A2R6NYV2</accession>
<dbReference type="EMBL" id="MLYV02000643">
    <property type="protein sequence ID" value="PSR80744.1"/>
    <property type="molecule type" value="Genomic_DNA"/>
</dbReference>
<feature type="region of interest" description="Disordered" evidence="6">
    <location>
        <begin position="1"/>
        <end position="82"/>
    </location>
</feature>
<keyword evidence="4 5" id="KW-0862">Zinc</keyword>
<keyword evidence="3 5" id="KW-0863">Zinc-finger</keyword>
<organism evidence="8 9">
    <name type="scientific">Hermanssonia centrifuga</name>
    <dbReference type="NCBI Taxonomy" id="98765"/>
    <lineage>
        <taxon>Eukaryota</taxon>
        <taxon>Fungi</taxon>
        <taxon>Dikarya</taxon>
        <taxon>Basidiomycota</taxon>
        <taxon>Agaricomycotina</taxon>
        <taxon>Agaricomycetes</taxon>
        <taxon>Polyporales</taxon>
        <taxon>Meruliaceae</taxon>
        <taxon>Hermanssonia</taxon>
    </lineage>
</organism>
<feature type="compositionally biased region" description="Low complexity" evidence="6">
    <location>
        <begin position="172"/>
        <end position="186"/>
    </location>
</feature>
<feature type="compositionally biased region" description="Polar residues" evidence="6">
    <location>
        <begin position="598"/>
        <end position="631"/>
    </location>
</feature>
<dbReference type="STRING" id="98765.A0A2R6NYV2"/>
<keyword evidence="9" id="KW-1185">Reference proteome</keyword>
<keyword evidence="1 5" id="KW-0479">Metal-binding</keyword>
<dbReference type="PANTHER" id="PTHR12547:SF18">
    <property type="entry name" value="PROTEIN TIS11"/>
    <property type="match status" value="1"/>
</dbReference>
<evidence type="ECO:0000256" key="3">
    <source>
        <dbReference type="ARBA" id="ARBA00022771"/>
    </source>
</evidence>
<dbReference type="Pfam" id="PF00642">
    <property type="entry name" value="zf-CCCH"/>
    <property type="match status" value="2"/>
</dbReference>
<dbReference type="AlphaFoldDB" id="A0A2R6NYV2"/>
<name>A0A2R6NYV2_9APHY</name>
<dbReference type="SUPFAM" id="SSF90229">
    <property type="entry name" value="CCCH zinc finger"/>
    <property type="match status" value="2"/>
</dbReference>
<evidence type="ECO:0000256" key="2">
    <source>
        <dbReference type="ARBA" id="ARBA00022737"/>
    </source>
</evidence>
<feature type="compositionally biased region" description="Low complexity" evidence="6">
    <location>
        <begin position="48"/>
        <end position="72"/>
    </location>
</feature>
<feature type="region of interest" description="Disordered" evidence="6">
    <location>
        <begin position="110"/>
        <end position="186"/>
    </location>
</feature>
<gene>
    <name evidence="8" type="ORF">PHLCEN_2v6660</name>
</gene>
<dbReference type="FunFam" id="4.10.1000.10:FF:000001">
    <property type="entry name" value="zinc finger CCCH domain-containing protein 15-like"/>
    <property type="match status" value="1"/>
</dbReference>
<comment type="caution">
    <text evidence="8">The sequence shown here is derived from an EMBL/GenBank/DDBJ whole genome shotgun (WGS) entry which is preliminary data.</text>
</comment>
<feature type="compositionally biased region" description="Polar residues" evidence="6">
    <location>
        <begin position="160"/>
        <end position="171"/>
    </location>
</feature>
<feature type="compositionally biased region" description="Low complexity" evidence="6">
    <location>
        <begin position="135"/>
        <end position="154"/>
    </location>
</feature>
<feature type="zinc finger region" description="C3H1-type" evidence="5">
    <location>
        <begin position="540"/>
        <end position="568"/>
    </location>
</feature>
<feature type="compositionally biased region" description="Polar residues" evidence="6">
    <location>
        <begin position="110"/>
        <end position="125"/>
    </location>
</feature>
<feature type="compositionally biased region" description="Polar residues" evidence="6">
    <location>
        <begin position="470"/>
        <end position="494"/>
    </location>
</feature>
<feature type="region of interest" description="Disordered" evidence="6">
    <location>
        <begin position="226"/>
        <end position="276"/>
    </location>
</feature>
<evidence type="ECO:0000313" key="8">
    <source>
        <dbReference type="EMBL" id="PSR80744.1"/>
    </source>
</evidence>
<evidence type="ECO:0000256" key="1">
    <source>
        <dbReference type="ARBA" id="ARBA00022723"/>
    </source>
</evidence>
<feature type="region of interest" description="Disordered" evidence="6">
    <location>
        <begin position="572"/>
        <end position="643"/>
    </location>
</feature>
<sequence>MMHESVTNSPSPAANFSKTNLAARDMLMPTSGSRRPQSVGMQKRAYYSRSIPNSLSSSPVVSSAERSARSSATNGNGGGRWRLNSYGQLVDSVSAEWDLADDIVNLQISDNGTDTKTHTRTSPQNRGPMGVVGIESSPLETSSETSLGSDSPSPFDHSVNLLTHSRGSSADTTGSSHASGISSTSHTLHVAPYTPLKIAGVGESRNRPHSYSGGLSSADLVRLQQAGGSPNSQEQWYSPNGTPERQAPSEQPTYPSLANQSNFARSHDSQATMPGSRLDDLQVDYQLHSRQFSPLPQGPAMQVGAVPSGPYPPQRANNVANNAPYRQRFTPQVPTILQSPPSFGYAAPLHPPPISLNGGQQLYDMMLPTPPLENPAMARLQQQAPYRGGHQHSASDPASLRDPATLALLNSNMQAAFAAGQMYGPSMVPPTIAMFNQFFPEGAYQNPDLNMMGRLQAQYTGPYGVTGQGAQSNGASLNGQSGVTAGSNSSTGPAGNNRKLGLYKTELCRSWEEKGSCRYGSKCQFAHGEEELRQVQRHPKYKTEICRTFWVSGSCPYGKRCCFIHTDLPGAAQPGQDGIPPLSSGEGRPRSDSDPNEIPTSLLSRISAAKRSQVQEQSSNVKSGGASTPPSASLGRPGSLRVDTSVLDPAAGKQNKSAFPSFAHNGILMPSNDDGPTMSPGPVTAAPDFGRHASARMDIVGTQRIRKNPNVDPNVRHSFNGSEVQLEFSATTPTAANQASQFTMSPEVSAPRVSSRINGHVRSGSAGNWGTATRNHLTAYPLSSIPGGELKNNLPWAETASRRTENNWV</sequence>
<dbReference type="InterPro" id="IPR000571">
    <property type="entry name" value="Znf_CCCH"/>
</dbReference>
<evidence type="ECO:0000259" key="7">
    <source>
        <dbReference type="PROSITE" id="PS50103"/>
    </source>
</evidence>
<evidence type="ECO:0000256" key="4">
    <source>
        <dbReference type="ARBA" id="ARBA00022833"/>
    </source>
</evidence>
<protein>
    <recommendedName>
        <fullName evidence="7">C3H1-type domain-containing protein</fullName>
    </recommendedName>
</protein>
<dbReference type="Gene3D" id="4.10.1000.10">
    <property type="entry name" value="Zinc finger, CCCH-type"/>
    <property type="match status" value="2"/>
</dbReference>
<feature type="region of interest" description="Disordered" evidence="6">
    <location>
        <begin position="470"/>
        <end position="497"/>
    </location>
</feature>
<feature type="domain" description="C3H1-type" evidence="7">
    <location>
        <begin position="540"/>
        <end position="568"/>
    </location>
</feature>
<dbReference type="GO" id="GO:0003729">
    <property type="term" value="F:mRNA binding"/>
    <property type="evidence" value="ECO:0007669"/>
    <property type="project" value="InterPro"/>
</dbReference>
<feature type="compositionally biased region" description="Polar residues" evidence="6">
    <location>
        <begin position="226"/>
        <end position="273"/>
    </location>
</feature>
<feature type="zinc finger region" description="C3H1-type" evidence="5">
    <location>
        <begin position="502"/>
        <end position="530"/>
    </location>
</feature>
<reference evidence="8 9" key="1">
    <citation type="submission" date="2018-02" db="EMBL/GenBank/DDBJ databases">
        <title>Genome sequence of the basidiomycete white-rot fungus Phlebia centrifuga.</title>
        <authorList>
            <person name="Granchi Z."/>
            <person name="Peng M."/>
            <person name="de Vries R.P."/>
            <person name="Hilden K."/>
            <person name="Makela M.R."/>
            <person name="Grigoriev I."/>
            <person name="Riley R."/>
        </authorList>
    </citation>
    <scope>NUCLEOTIDE SEQUENCE [LARGE SCALE GENOMIC DNA]</scope>
    <source>
        <strain evidence="8 9">FBCC195</strain>
    </source>
</reference>
<feature type="compositionally biased region" description="Polar residues" evidence="6">
    <location>
        <begin position="1"/>
        <end position="20"/>
    </location>
</feature>